<dbReference type="PANTHER" id="PTHR22939:SF129">
    <property type="entry name" value="SERINE PROTEASE HTRA2, MITOCHONDRIAL"/>
    <property type="match status" value="1"/>
</dbReference>
<sequence length="517" mass="54971">MPRFVKAVLTAVLLTPLLVYAVSDGDGGVRAAQAQEQEKSVTEALGDLFRDTLRGSSDATAPAQQGAGQRQDGDGDLRRVPQSRAEITQSFSPLVKQTAPAVVNVYADRTVVRRSPFQGDPFFEQFFGRSLPNRTQKQSSLGSGVIIEKSGIVVTNNHVISGADDIRVALSDGREFESTVMLKDERFDLAVLKIDAGGTFPSIAFGDSDALEVGDLVLAIGNPFGVGQTVTSGIVSALARNRIGVSDFGFFIQTDAAINPGNSGGALVDMHGNLIGINTAIFSRSGGSNGIGFAIPANLVRAFALSAESGSERFDPPYIGATFQSVTADIAEALDLSRASGALIVRVDPDSPADKAGLEPGDIITHFNGQRVEHPDALGYRLATVAVGTTVELSVTGRSGTVTRSVTLAKTPEKMRMQPVAITGDNPFSGITVSPLTPELLRQLRLPPKLTGLVITDVDSRSPAAERGFRRRDILTEVNGEVVASAEDLQRAVDAGGYFLRFEMIRNGRRIRQMFNR</sequence>
<dbReference type="Pfam" id="PF13365">
    <property type="entry name" value="Trypsin_2"/>
    <property type="match status" value="1"/>
</dbReference>
<name>A0ABS6WRE8_9HYPH</name>
<evidence type="ECO:0000256" key="1">
    <source>
        <dbReference type="SAM" id="MobiDB-lite"/>
    </source>
</evidence>
<dbReference type="InterPro" id="IPR011782">
    <property type="entry name" value="Pept_S1C_Do"/>
</dbReference>
<organism evidence="4 5">
    <name type="scientific">Pseudohoeflea coraliihabitans</name>
    <dbReference type="NCBI Taxonomy" id="2860393"/>
    <lineage>
        <taxon>Bacteria</taxon>
        <taxon>Pseudomonadati</taxon>
        <taxon>Pseudomonadota</taxon>
        <taxon>Alphaproteobacteria</taxon>
        <taxon>Hyphomicrobiales</taxon>
        <taxon>Rhizobiaceae</taxon>
        <taxon>Pseudohoeflea</taxon>
    </lineage>
</organism>
<dbReference type="PROSITE" id="PS50106">
    <property type="entry name" value="PDZ"/>
    <property type="match status" value="1"/>
</dbReference>
<dbReference type="InterPro" id="IPR041489">
    <property type="entry name" value="PDZ_6"/>
</dbReference>
<feature type="compositionally biased region" description="Low complexity" evidence="1">
    <location>
        <begin position="58"/>
        <end position="70"/>
    </location>
</feature>
<evidence type="ECO:0000259" key="3">
    <source>
        <dbReference type="PROSITE" id="PS50106"/>
    </source>
</evidence>
<feature type="signal peptide" evidence="2">
    <location>
        <begin position="1"/>
        <end position="21"/>
    </location>
</feature>
<dbReference type="InterPro" id="IPR001478">
    <property type="entry name" value="PDZ"/>
</dbReference>
<dbReference type="Pfam" id="PF17820">
    <property type="entry name" value="PDZ_6"/>
    <property type="match status" value="2"/>
</dbReference>
<protein>
    <submittedName>
        <fullName evidence="4">DegQ family serine endoprotease</fullName>
    </submittedName>
</protein>
<gene>
    <name evidence="4" type="ORF">KY465_14730</name>
</gene>
<dbReference type="Proteomes" id="UP001430804">
    <property type="component" value="Unassembled WGS sequence"/>
</dbReference>
<dbReference type="EMBL" id="JAHWQX010000003">
    <property type="protein sequence ID" value="MBW3098536.1"/>
    <property type="molecule type" value="Genomic_DNA"/>
</dbReference>
<feature type="region of interest" description="Disordered" evidence="1">
    <location>
        <begin position="53"/>
        <end position="79"/>
    </location>
</feature>
<reference evidence="4" key="1">
    <citation type="submission" date="2021-07" db="EMBL/GenBank/DDBJ databases">
        <title>Pseudohoeflea marina sp. nov. a polyhydroxyalcanoate-producing bacterium.</title>
        <authorList>
            <person name="Zheng W."/>
            <person name="Yu S."/>
            <person name="Huang Y."/>
        </authorList>
    </citation>
    <scope>NUCLEOTIDE SEQUENCE</scope>
    <source>
        <strain evidence="4">DP4N28-3</strain>
    </source>
</reference>
<accession>A0ABS6WRE8</accession>
<comment type="caution">
    <text evidence="4">The sequence shown here is derived from an EMBL/GenBank/DDBJ whole genome shotgun (WGS) entry which is preliminary data.</text>
</comment>
<feature type="domain" description="PDZ" evidence="3">
    <location>
        <begin position="302"/>
        <end position="377"/>
    </location>
</feature>
<keyword evidence="2" id="KW-0732">Signal</keyword>
<evidence type="ECO:0000313" key="4">
    <source>
        <dbReference type="EMBL" id="MBW3098536.1"/>
    </source>
</evidence>
<evidence type="ECO:0000313" key="5">
    <source>
        <dbReference type="Proteomes" id="UP001430804"/>
    </source>
</evidence>
<proteinExistence type="predicted"/>
<evidence type="ECO:0000256" key="2">
    <source>
        <dbReference type="SAM" id="SignalP"/>
    </source>
</evidence>
<dbReference type="PANTHER" id="PTHR22939">
    <property type="entry name" value="SERINE PROTEASE FAMILY S1C HTRA-RELATED"/>
    <property type="match status" value="1"/>
</dbReference>
<dbReference type="NCBIfam" id="TIGR02037">
    <property type="entry name" value="degP_htrA_DO"/>
    <property type="match status" value="1"/>
</dbReference>
<keyword evidence="5" id="KW-1185">Reference proteome</keyword>
<dbReference type="RefSeq" id="WP_219202623.1">
    <property type="nucleotide sequence ID" value="NZ_JAHWQX010000003.1"/>
</dbReference>
<feature type="chain" id="PRO_5047212964" evidence="2">
    <location>
        <begin position="22"/>
        <end position="517"/>
    </location>
</feature>
<dbReference type="SMART" id="SM00228">
    <property type="entry name" value="PDZ"/>
    <property type="match status" value="2"/>
</dbReference>